<dbReference type="GO" id="GO:0004984">
    <property type="term" value="F:olfactory receptor activity"/>
    <property type="evidence" value="ECO:0007669"/>
    <property type="project" value="InterPro"/>
</dbReference>
<dbReference type="PANTHER" id="PTHR21137">
    <property type="entry name" value="ODORANT RECEPTOR"/>
    <property type="match status" value="1"/>
</dbReference>
<comment type="caution">
    <text evidence="10">Lacks conserved residue(s) required for the propagation of feature annotation.</text>
</comment>
<keyword evidence="5 10" id="KW-0552">Olfaction</keyword>
<keyword evidence="12" id="KW-1185">Reference proteome</keyword>
<evidence type="ECO:0000256" key="2">
    <source>
        <dbReference type="ARBA" id="ARBA00022475"/>
    </source>
</evidence>
<keyword evidence="9 10" id="KW-0807">Transducer</keyword>
<keyword evidence="7 10" id="KW-0472">Membrane</keyword>
<keyword evidence="2" id="KW-1003">Cell membrane</keyword>
<dbReference type="InterPro" id="IPR004117">
    <property type="entry name" value="7tm6_olfct_rcpt"/>
</dbReference>
<feature type="transmembrane region" description="Helical" evidence="10">
    <location>
        <begin position="152"/>
        <end position="176"/>
    </location>
</feature>
<dbReference type="Proteomes" id="UP000466442">
    <property type="component" value="Unassembled WGS sequence"/>
</dbReference>
<keyword evidence="8 10" id="KW-0675">Receptor</keyword>
<dbReference type="AlphaFoldDB" id="A0A6A4K0Y2"/>
<evidence type="ECO:0000256" key="5">
    <source>
        <dbReference type="ARBA" id="ARBA00022725"/>
    </source>
</evidence>
<dbReference type="EMBL" id="WIXP02000007">
    <property type="protein sequence ID" value="KAF6207750.1"/>
    <property type="molecule type" value="Genomic_DNA"/>
</dbReference>
<comment type="caution">
    <text evidence="11">The sequence shown here is derived from an EMBL/GenBank/DDBJ whole genome shotgun (WGS) entry which is preliminary data.</text>
</comment>
<sequence length="435" mass="49542">MIRLRLPPTINQDTSQKNIKTIYEELDSQFHTGIRFLLMGASPEKFLGKLSLTYVLIYLSIILFFMLYALFEIIVPFFFPGDFLEFMNHIYFGSYCLAFGYQWIYLLMNLNNIYLNRLNIESLYSTQAVSGIAEAALRKNLRPFKIAIKCSIALWSITILAFGLGSLIEIAVEYLLTGEVESYAIMSTFPFPPWGQMLVTALNFVTLNMGFAEVVAMAYISGLLALEIETQCEILCAAMLQDRDDWFKFRGYISDHARIIKNAKWLIGILESLNAPTVFSAYILMAIEMVVLTLVEPDGLFFVAMASDLMGVVIILIFQGWISSKITLSLQSISFAAYQTSWHEQDKNKALDLMIVTQMAQRTYVQKILLGTVVIERGTVLQIARSAYSFYTLLMFSDDRPSPRVGLLGRQKRAKSLIHYEPEHRIILRSLLLLP</sequence>
<feature type="transmembrane region" description="Helical" evidence="10">
    <location>
        <begin position="196"/>
        <end position="220"/>
    </location>
</feature>
<evidence type="ECO:0000256" key="3">
    <source>
        <dbReference type="ARBA" id="ARBA00022606"/>
    </source>
</evidence>
<comment type="similarity">
    <text evidence="10">Belongs to the insect chemoreceptor superfamily. Heteromeric odorant receptor channel (TC 1.A.69) family.</text>
</comment>
<evidence type="ECO:0000256" key="8">
    <source>
        <dbReference type="ARBA" id="ARBA00023170"/>
    </source>
</evidence>
<reference evidence="11" key="1">
    <citation type="journal article" date="2021" name="Mol. Ecol. Resour.">
        <title>Apolygus lucorum genome provides insights into omnivorousness and mesophyll feeding.</title>
        <authorList>
            <person name="Liu Y."/>
            <person name="Liu H."/>
            <person name="Wang H."/>
            <person name="Huang T."/>
            <person name="Liu B."/>
            <person name="Yang B."/>
            <person name="Yin L."/>
            <person name="Li B."/>
            <person name="Zhang Y."/>
            <person name="Zhang S."/>
            <person name="Jiang F."/>
            <person name="Zhang X."/>
            <person name="Ren Y."/>
            <person name="Wang B."/>
            <person name="Wang S."/>
            <person name="Lu Y."/>
            <person name="Wu K."/>
            <person name="Fan W."/>
            <person name="Wang G."/>
        </authorList>
    </citation>
    <scope>NUCLEOTIDE SEQUENCE</scope>
    <source>
        <strain evidence="11">12Hb</strain>
    </source>
</reference>
<evidence type="ECO:0000256" key="7">
    <source>
        <dbReference type="ARBA" id="ARBA00023136"/>
    </source>
</evidence>
<protein>
    <recommendedName>
        <fullName evidence="10">Odorant receptor</fullName>
    </recommendedName>
</protein>
<evidence type="ECO:0000313" key="12">
    <source>
        <dbReference type="Proteomes" id="UP000466442"/>
    </source>
</evidence>
<feature type="transmembrane region" description="Helical" evidence="10">
    <location>
        <begin position="265"/>
        <end position="287"/>
    </location>
</feature>
<proteinExistence type="inferred from homology"/>
<dbReference type="GO" id="GO:0007165">
    <property type="term" value="P:signal transduction"/>
    <property type="evidence" value="ECO:0007669"/>
    <property type="project" value="UniProtKB-KW"/>
</dbReference>
<gene>
    <name evidence="11" type="ORF">GE061_016198</name>
</gene>
<feature type="transmembrane region" description="Helical" evidence="10">
    <location>
        <begin position="299"/>
        <end position="322"/>
    </location>
</feature>
<comment type="subcellular location">
    <subcellularLocation>
        <location evidence="1 10">Cell membrane</location>
        <topology evidence="1 10">Multi-pass membrane protein</topology>
    </subcellularLocation>
</comment>
<organism evidence="11 12">
    <name type="scientific">Apolygus lucorum</name>
    <name type="common">Small green plant bug</name>
    <name type="synonym">Lygocoris lucorum</name>
    <dbReference type="NCBI Taxonomy" id="248454"/>
    <lineage>
        <taxon>Eukaryota</taxon>
        <taxon>Metazoa</taxon>
        <taxon>Ecdysozoa</taxon>
        <taxon>Arthropoda</taxon>
        <taxon>Hexapoda</taxon>
        <taxon>Insecta</taxon>
        <taxon>Pterygota</taxon>
        <taxon>Neoptera</taxon>
        <taxon>Paraneoptera</taxon>
        <taxon>Hemiptera</taxon>
        <taxon>Heteroptera</taxon>
        <taxon>Panheteroptera</taxon>
        <taxon>Cimicomorpha</taxon>
        <taxon>Miridae</taxon>
        <taxon>Mirini</taxon>
        <taxon>Apolygus</taxon>
    </lineage>
</organism>
<evidence type="ECO:0000256" key="4">
    <source>
        <dbReference type="ARBA" id="ARBA00022692"/>
    </source>
</evidence>
<feature type="transmembrane region" description="Helical" evidence="10">
    <location>
        <begin position="55"/>
        <end position="78"/>
    </location>
</feature>
<keyword evidence="6 10" id="KW-1133">Transmembrane helix</keyword>
<dbReference type="Pfam" id="PF02949">
    <property type="entry name" value="7tm_6"/>
    <property type="match status" value="1"/>
</dbReference>
<evidence type="ECO:0000256" key="1">
    <source>
        <dbReference type="ARBA" id="ARBA00004651"/>
    </source>
</evidence>
<accession>A0A6A4K0Y2</accession>
<dbReference type="PANTHER" id="PTHR21137:SF35">
    <property type="entry name" value="ODORANT RECEPTOR 19A-RELATED"/>
    <property type="match status" value="1"/>
</dbReference>
<keyword evidence="3 10" id="KW-0716">Sensory transduction</keyword>
<dbReference type="GO" id="GO:0005549">
    <property type="term" value="F:odorant binding"/>
    <property type="evidence" value="ECO:0007669"/>
    <property type="project" value="InterPro"/>
</dbReference>
<name>A0A6A4K0Y2_APOLU</name>
<evidence type="ECO:0000256" key="10">
    <source>
        <dbReference type="RuleBase" id="RU351113"/>
    </source>
</evidence>
<evidence type="ECO:0000256" key="9">
    <source>
        <dbReference type="ARBA" id="ARBA00023224"/>
    </source>
</evidence>
<dbReference type="GO" id="GO:0005886">
    <property type="term" value="C:plasma membrane"/>
    <property type="evidence" value="ECO:0007669"/>
    <property type="project" value="UniProtKB-SubCell"/>
</dbReference>
<keyword evidence="4 10" id="KW-0812">Transmembrane</keyword>
<evidence type="ECO:0000256" key="6">
    <source>
        <dbReference type="ARBA" id="ARBA00022989"/>
    </source>
</evidence>
<evidence type="ECO:0000313" key="11">
    <source>
        <dbReference type="EMBL" id="KAF6207750.1"/>
    </source>
</evidence>
<feature type="transmembrane region" description="Helical" evidence="10">
    <location>
        <begin position="90"/>
        <end position="108"/>
    </location>
</feature>